<gene>
    <name evidence="2" type="ORF">BRYFOR_08205</name>
</gene>
<dbReference type="Gene3D" id="1.10.10.10">
    <property type="entry name" value="Winged helix-like DNA-binding domain superfamily/Winged helix DNA-binding domain"/>
    <property type="match status" value="1"/>
</dbReference>
<organism evidence="2 3">
    <name type="scientific">Marvinbryantia formatexigens DSM 14469</name>
    <dbReference type="NCBI Taxonomy" id="478749"/>
    <lineage>
        <taxon>Bacteria</taxon>
        <taxon>Bacillati</taxon>
        <taxon>Bacillota</taxon>
        <taxon>Clostridia</taxon>
        <taxon>Lachnospirales</taxon>
        <taxon>Lachnospiraceae</taxon>
        <taxon>Marvinbryantia</taxon>
    </lineage>
</organism>
<dbReference type="InterPro" id="IPR038475">
    <property type="entry name" value="RecG_C_sf"/>
</dbReference>
<name>C6LHU1_9FIRM</name>
<sequence>MNLGKETETLEFKKTTGEMKEAMVSISSILNKHGIGTLYFGVKPSGDVIGQDVSESSLRDVSRAVYENIRPQIYPVIEEVVLDHKHLIKVEFSGENAPYSAAGRYYLRTADEDREVTPDELKAFFVANKYRELWEKGKSNATAKQIDKPAIKSFWQKAISVGRLPDGRYTCPIILQRFGLVCDNHLTNAGEILFGNTRPVSLKAGIFATDEKLTFLDMKLFEDNIYNLLNIAEEYILKNIRWRSEITGTEREEIPEIPVAVIREVLANSFAHAIYNGRTIHEICIHPGMITVYSPGEYASKHKPEECIKDNIESEIRNATIAKILYLSKSIEQFGSGFKRINSLCNDAGIKYSYENSENGFKFVIYRPELQSDIPSVTLDVTLNGTEMAVLAILKQKPDSSRDEIADKISKTVRTVQRALDSLRDKGYIRRVESKQNPVWEILK</sequence>
<dbReference type="Pfam" id="PF13412">
    <property type="entry name" value="HTH_24"/>
    <property type="match status" value="1"/>
</dbReference>
<dbReference type="STRING" id="168384.SAMN05660368_02548"/>
<dbReference type="RefSeq" id="WP_006862989.1">
    <property type="nucleotide sequence ID" value="NZ_ACCL02000015.1"/>
</dbReference>
<dbReference type="Gene3D" id="3.30.565.60">
    <property type="match status" value="1"/>
</dbReference>
<dbReference type="InterPro" id="IPR038461">
    <property type="entry name" value="Schlafen_AlbA_2_dom_sf"/>
</dbReference>
<comment type="caution">
    <text evidence="2">The sequence shown here is derived from an EMBL/GenBank/DDBJ whole genome shotgun (WGS) entry which is preliminary data.</text>
</comment>
<feature type="domain" description="Schlafen AlbA-2" evidence="1">
    <location>
        <begin position="6"/>
        <end position="116"/>
    </location>
</feature>
<reference evidence="2" key="1">
    <citation type="submission" date="2009-07" db="EMBL/GenBank/DDBJ databases">
        <authorList>
            <person name="Weinstock G."/>
            <person name="Sodergren E."/>
            <person name="Clifton S."/>
            <person name="Fulton L."/>
            <person name="Fulton B."/>
            <person name="Courtney L."/>
            <person name="Fronick C."/>
            <person name="Harrison M."/>
            <person name="Strong C."/>
            <person name="Farmer C."/>
            <person name="Delahaunty K."/>
            <person name="Markovic C."/>
            <person name="Hall O."/>
            <person name="Minx P."/>
            <person name="Tomlinson C."/>
            <person name="Mitreva M."/>
            <person name="Nelson J."/>
            <person name="Hou S."/>
            <person name="Wollam A."/>
            <person name="Pepin K.H."/>
            <person name="Johnson M."/>
            <person name="Bhonagiri V."/>
            <person name="Nash W.E."/>
            <person name="Warren W."/>
            <person name="Chinwalla A."/>
            <person name="Mardis E.R."/>
            <person name="Wilson R.K."/>
        </authorList>
    </citation>
    <scope>NUCLEOTIDE SEQUENCE [LARGE SCALE GENOMIC DNA]</scope>
    <source>
        <strain evidence="2">DSM 14469</strain>
    </source>
</reference>
<dbReference type="Proteomes" id="UP000005561">
    <property type="component" value="Unassembled WGS sequence"/>
</dbReference>
<dbReference type="InterPro" id="IPR036390">
    <property type="entry name" value="WH_DNA-bd_sf"/>
</dbReference>
<dbReference type="SUPFAM" id="SSF46785">
    <property type="entry name" value="Winged helix' DNA-binding domain"/>
    <property type="match status" value="1"/>
</dbReference>
<dbReference type="PANTHER" id="PTHR30595">
    <property type="entry name" value="GLPR-RELATED TRANSCRIPTIONAL REPRESSOR"/>
    <property type="match status" value="1"/>
</dbReference>
<dbReference type="OrthoDB" id="9807907at2"/>
<dbReference type="InterPro" id="IPR036388">
    <property type="entry name" value="WH-like_DNA-bd_sf"/>
</dbReference>
<proteinExistence type="predicted"/>
<keyword evidence="3" id="KW-1185">Reference proteome</keyword>
<dbReference type="InterPro" id="IPR007421">
    <property type="entry name" value="Schlafen_AlbA_2_dom"/>
</dbReference>
<evidence type="ECO:0000313" key="2">
    <source>
        <dbReference type="EMBL" id="EET59831.1"/>
    </source>
</evidence>
<dbReference type="eggNOG" id="COG2865">
    <property type="taxonomic scope" value="Bacteria"/>
</dbReference>
<accession>C6LHU1</accession>
<evidence type="ECO:0000259" key="1">
    <source>
        <dbReference type="Pfam" id="PF04326"/>
    </source>
</evidence>
<dbReference type="AlphaFoldDB" id="C6LHU1"/>
<dbReference type="EMBL" id="ACCL02000015">
    <property type="protein sequence ID" value="EET59831.1"/>
    <property type="molecule type" value="Genomic_DNA"/>
</dbReference>
<evidence type="ECO:0000313" key="3">
    <source>
        <dbReference type="Proteomes" id="UP000005561"/>
    </source>
</evidence>
<dbReference type="Gene3D" id="3.30.950.30">
    <property type="entry name" value="Schlafen, AAA domain"/>
    <property type="match status" value="1"/>
</dbReference>
<dbReference type="Pfam" id="PF04326">
    <property type="entry name" value="SLFN_AlbA_2"/>
    <property type="match status" value="1"/>
</dbReference>
<dbReference type="Pfam" id="PF13749">
    <property type="entry name" value="HATPase_c_4"/>
    <property type="match status" value="1"/>
</dbReference>
<dbReference type="PANTHER" id="PTHR30595:SF6">
    <property type="entry name" value="SCHLAFEN ALBA-2 DOMAIN-CONTAINING PROTEIN"/>
    <property type="match status" value="1"/>
</dbReference>
<protein>
    <submittedName>
        <fullName evidence="2">Divergent AAA domain protein</fullName>
    </submittedName>
</protein>